<dbReference type="AlphaFoldDB" id="A0A1R0H8X5"/>
<gene>
    <name evidence="7" type="ORF">AYI68_g237</name>
</gene>
<feature type="binding site" evidence="4">
    <location>
        <begin position="187"/>
        <end position="191"/>
    </location>
    <ligand>
        <name>ATP</name>
        <dbReference type="ChEBI" id="CHEBI:30616"/>
    </ligand>
</feature>
<dbReference type="Gene3D" id="3.30.420.40">
    <property type="match status" value="1"/>
</dbReference>
<organism evidence="7 8">
    <name type="scientific">Smittium mucronatum</name>
    <dbReference type="NCBI Taxonomy" id="133383"/>
    <lineage>
        <taxon>Eukaryota</taxon>
        <taxon>Fungi</taxon>
        <taxon>Fungi incertae sedis</taxon>
        <taxon>Zoopagomycota</taxon>
        <taxon>Kickxellomycotina</taxon>
        <taxon>Harpellomycetes</taxon>
        <taxon>Harpellales</taxon>
        <taxon>Legeriomycetaceae</taxon>
        <taxon>Smittium</taxon>
    </lineage>
</organism>
<evidence type="ECO:0000256" key="5">
    <source>
        <dbReference type="SAM" id="MobiDB-lite"/>
    </source>
</evidence>
<protein>
    <submittedName>
        <fullName evidence="7">Golgi apyrase</fullName>
    </submittedName>
</protein>
<dbReference type="Pfam" id="PF01150">
    <property type="entry name" value="GDA1_CD39"/>
    <property type="match status" value="1"/>
</dbReference>
<dbReference type="InterPro" id="IPR000407">
    <property type="entry name" value="GDA1_CD39_NTPase"/>
</dbReference>
<comment type="caution">
    <text evidence="7">The sequence shown here is derived from an EMBL/GenBank/DDBJ whole genome shotgun (WGS) entry which is preliminary data.</text>
</comment>
<keyword evidence="6" id="KW-0812">Transmembrane</keyword>
<feature type="region of interest" description="Disordered" evidence="5">
    <location>
        <begin position="411"/>
        <end position="435"/>
    </location>
</feature>
<evidence type="ECO:0000256" key="2">
    <source>
        <dbReference type="ARBA" id="ARBA00022801"/>
    </source>
</evidence>
<dbReference type="GO" id="GO:0016020">
    <property type="term" value="C:membrane"/>
    <property type="evidence" value="ECO:0007669"/>
    <property type="project" value="TreeGrafter"/>
</dbReference>
<evidence type="ECO:0000313" key="8">
    <source>
        <dbReference type="Proteomes" id="UP000187455"/>
    </source>
</evidence>
<evidence type="ECO:0000313" key="7">
    <source>
        <dbReference type="EMBL" id="OLY85571.1"/>
    </source>
</evidence>
<dbReference type="GO" id="GO:0004382">
    <property type="term" value="F:GDP phosphatase activity"/>
    <property type="evidence" value="ECO:0007669"/>
    <property type="project" value="TreeGrafter"/>
</dbReference>
<dbReference type="PANTHER" id="PTHR11782:SF121">
    <property type="entry name" value="NUCLEOSIDE-DIPHOSPHATASE MIG-23"/>
    <property type="match status" value="1"/>
</dbReference>
<sequence length="600" mass="67267">MLYSWEKINLISQKDTKITNLNTFPEITFGIHSNHKNNSFRISPGISEFGSKISKVGVQHLKPMIDFATNAIPANKHKSTPVYLMATAGVRLLDPQTRDALLKESCSYFKKNTNFFIGDCDHHFKTISGEEEGAFGWLSVNYLKSRFLPFLQSFTNNDNPNKDTSNVSSPGKYQKSHNTIGFLDMGGASTQIAFQLNNDIPVNNSSEITTISLRKMDGSDVSLNLFVTTFLGFGTNQARSRHESHLTKTTLESENPSSVSIIEDPCLAPGQLFPTSHNSTLLKGTGDFDLCINKTRLLLSEIDSPCTNPPCLIKPNNLHGTDISNMDFIGVSEYWFVSDDIFGLGGAWDMDKFVERAREFCKTEFNTSLKDHSHRPNTNPDRIRMQCFKASWLFSILTDGFSLFPEHSSLSQQNLDKNPKQSTKDSKKNSSFESAKSIESKEASWTLGAMLLNLMETIPPSDPVDYVPPGIYKNFNSLELNDSLKHKNLDDQPHVLGEYEVSDYLNLIKLILIVMCTLSILSLIFLVYSGKHLLLVFYLKKVGGFIFRSKIVSFFNPLSKTNRSQYSFSLGRHSLGSSSTFPPAPRFSSSPYDVEIGDWD</sequence>
<keyword evidence="4" id="KW-0547">Nucleotide-binding</keyword>
<dbReference type="OrthoDB" id="6372431at2759"/>
<accession>A0A1R0H8X5</accession>
<feature type="transmembrane region" description="Helical" evidence="6">
    <location>
        <begin position="507"/>
        <end position="528"/>
    </location>
</feature>
<dbReference type="STRING" id="133383.A0A1R0H8X5"/>
<dbReference type="GO" id="GO:0045134">
    <property type="term" value="F:UDP phosphatase activity"/>
    <property type="evidence" value="ECO:0007669"/>
    <property type="project" value="TreeGrafter"/>
</dbReference>
<dbReference type="GO" id="GO:0046036">
    <property type="term" value="P:CTP metabolic process"/>
    <property type="evidence" value="ECO:0007669"/>
    <property type="project" value="TreeGrafter"/>
</dbReference>
<dbReference type="GO" id="GO:0006256">
    <property type="term" value="P:UDP catabolic process"/>
    <property type="evidence" value="ECO:0007669"/>
    <property type="project" value="TreeGrafter"/>
</dbReference>
<reference evidence="7 8" key="1">
    <citation type="journal article" date="2016" name="Mol. Biol. Evol.">
        <title>Genome-Wide Survey of Gut Fungi (Harpellales) Reveals the First Horizontally Transferred Ubiquitin Gene from a Mosquito Host.</title>
        <authorList>
            <person name="Wang Y."/>
            <person name="White M.M."/>
            <person name="Kvist S."/>
            <person name="Moncalvo J.M."/>
        </authorList>
    </citation>
    <scope>NUCLEOTIDE SEQUENCE [LARGE SCALE GENOMIC DNA]</scope>
    <source>
        <strain evidence="7 8">ALG-7-W6</strain>
    </source>
</reference>
<keyword evidence="8" id="KW-1185">Reference proteome</keyword>
<keyword evidence="6" id="KW-0472">Membrane</keyword>
<keyword evidence="4" id="KW-0067">ATP-binding</keyword>
<evidence type="ECO:0000256" key="6">
    <source>
        <dbReference type="SAM" id="Phobius"/>
    </source>
</evidence>
<dbReference type="GO" id="GO:0005794">
    <property type="term" value="C:Golgi apparatus"/>
    <property type="evidence" value="ECO:0007669"/>
    <property type="project" value="TreeGrafter"/>
</dbReference>
<feature type="compositionally biased region" description="Basic and acidic residues" evidence="5">
    <location>
        <begin position="417"/>
        <end position="435"/>
    </location>
</feature>
<dbReference type="Gene3D" id="3.30.420.150">
    <property type="entry name" value="Exopolyphosphatase. Domain 2"/>
    <property type="match status" value="1"/>
</dbReference>
<proteinExistence type="inferred from homology"/>
<keyword evidence="6" id="KW-1133">Transmembrane helix</keyword>
<dbReference type="GO" id="GO:0005524">
    <property type="term" value="F:ATP binding"/>
    <property type="evidence" value="ECO:0007669"/>
    <property type="project" value="UniProtKB-KW"/>
</dbReference>
<evidence type="ECO:0000256" key="3">
    <source>
        <dbReference type="PIRSR" id="PIRSR600407-1"/>
    </source>
</evidence>
<feature type="active site" description="Proton acceptor" evidence="3">
    <location>
        <position position="132"/>
    </location>
</feature>
<dbReference type="EMBL" id="LSSL01000070">
    <property type="protein sequence ID" value="OLY85571.1"/>
    <property type="molecule type" value="Genomic_DNA"/>
</dbReference>
<dbReference type="GO" id="GO:0017111">
    <property type="term" value="F:ribonucleoside triphosphate phosphatase activity"/>
    <property type="evidence" value="ECO:0007669"/>
    <property type="project" value="TreeGrafter"/>
</dbReference>
<dbReference type="PANTHER" id="PTHR11782">
    <property type="entry name" value="ADENOSINE/GUANOSINE DIPHOSPHATASE"/>
    <property type="match status" value="1"/>
</dbReference>
<keyword evidence="2" id="KW-0378">Hydrolase</keyword>
<evidence type="ECO:0000256" key="1">
    <source>
        <dbReference type="ARBA" id="ARBA00009283"/>
    </source>
</evidence>
<comment type="similarity">
    <text evidence="1">Belongs to the GDA1/CD39 NTPase family.</text>
</comment>
<evidence type="ECO:0000256" key="4">
    <source>
        <dbReference type="PIRSR" id="PIRSR600407-2"/>
    </source>
</evidence>
<dbReference type="Proteomes" id="UP000187455">
    <property type="component" value="Unassembled WGS sequence"/>
</dbReference>
<name>A0A1R0H8X5_9FUNG</name>